<evidence type="ECO:0000313" key="4">
    <source>
        <dbReference type="Proteomes" id="UP000016646"/>
    </source>
</evidence>
<proteinExistence type="predicted"/>
<protein>
    <recommendedName>
        <fullName evidence="5">Polyketide cyclase/dehydrase and lipid transport</fullName>
    </recommendedName>
</protein>
<accession>U2LJA6</accession>
<keyword evidence="4" id="KW-1185">Reference proteome</keyword>
<dbReference type="EMBL" id="AVQI01000023">
    <property type="protein sequence ID" value="ERK04356.1"/>
    <property type="molecule type" value="Genomic_DNA"/>
</dbReference>
<dbReference type="AlphaFoldDB" id="U2LJA6"/>
<dbReference type="SUPFAM" id="SSF55961">
    <property type="entry name" value="Bet v1-like"/>
    <property type="match status" value="1"/>
</dbReference>
<evidence type="ECO:0000313" key="3">
    <source>
        <dbReference type="Proteomes" id="UP000016412"/>
    </source>
</evidence>
<dbReference type="EMBL" id="AUZJ01000059">
    <property type="protein sequence ID" value="ERF59745.1"/>
    <property type="molecule type" value="Genomic_DNA"/>
</dbReference>
<dbReference type="PATRIC" id="fig|1125725.3.peg.2299"/>
<dbReference type="Proteomes" id="UP000016412">
    <property type="component" value="Unassembled WGS sequence"/>
</dbReference>
<dbReference type="RefSeq" id="WP_021331289.1">
    <property type="nucleotide sequence ID" value="NZ_AUZJ01000059.1"/>
</dbReference>
<sequence length="135" mass="16293">MRKSIFETIIQSNIKSIWKIITDNEHYSWRSDISEIKIIEPHHKFIEVSKNGIQTVFIITAIKPYSLYEFDMENKYFRGHWIGYFQELSEKETKILFTEIVNIKNPIMEIFSYICMNLKSMQKKYISDLIKELEK</sequence>
<name>U2LJA6_TRESO</name>
<dbReference type="eggNOG" id="ENOG5032RQA">
    <property type="taxonomic scope" value="Bacteria"/>
</dbReference>
<organism evidence="1 3">
    <name type="scientific">Treponema socranskii subsp. socranskii VPI DR56BR1116 = ATCC 35536</name>
    <dbReference type="NCBI Taxonomy" id="1125725"/>
    <lineage>
        <taxon>Bacteria</taxon>
        <taxon>Pseudomonadati</taxon>
        <taxon>Spirochaetota</taxon>
        <taxon>Spirochaetia</taxon>
        <taxon>Spirochaetales</taxon>
        <taxon>Treponemataceae</taxon>
        <taxon>Treponema</taxon>
    </lineage>
</organism>
<gene>
    <name evidence="2" type="ORF">HMPREF0860_0858</name>
    <name evidence="1" type="ORF">HMPREF1325_0044</name>
</gene>
<evidence type="ECO:0000313" key="2">
    <source>
        <dbReference type="EMBL" id="ERK04356.1"/>
    </source>
</evidence>
<reference evidence="3 4" key="1">
    <citation type="submission" date="2013-08" db="EMBL/GenBank/DDBJ databases">
        <authorList>
            <person name="Durkin A.S."/>
            <person name="Haft D.R."/>
            <person name="McCorrison J."/>
            <person name="Torralba M."/>
            <person name="Gillis M."/>
            <person name="Haft D.H."/>
            <person name="Methe B."/>
            <person name="Sutton G."/>
            <person name="Nelson K.E."/>
        </authorList>
    </citation>
    <scope>NUCLEOTIDE SEQUENCE [LARGE SCALE GENOMIC DNA]</scope>
    <source>
        <strain evidence="2 4">ATCC 35536</strain>
        <strain evidence="1 3">VPI DR56BR1116</strain>
    </source>
</reference>
<dbReference type="OrthoDB" id="9788177at2"/>
<evidence type="ECO:0008006" key="5">
    <source>
        <dbReference type="Google" id="ProtNLM"/>
    </source>
</evidence>
<evidence type="ECO:0000313" key="1">
    <source>
        <dbReference type="EMBL" id="ERF59745.1"/>
    </source>
</evidence>
<dbReference type="Proteomes" id="UP000016646">
    <property type="component" value="Unassembled WGS sequence"/>
</dbReference>
<dbReference type="STRING" id="1125725.HMPREF1325_0044"/>
<comment type="caution">
    <text evidence="1">The sequence shown here is derived from an EMBL/GenBank/DDBJ whole genome shotgun (WGS) entry which is preliminary data.</text>
</comment>